<dbReference type="PANTHER" id="PTHR30238">
    <property type="entry name" value="MEMBRANE BOUND PREDICTED REDOX MODULATOR"/>
    <property type="match status" value="1"/>
</dbReference>
<dbReference type="OrthoDB" id="9783692at2"/>
<gene>
    <name evidence="7" type="ORF">CTM89_00845</name>
</gene>
<keyword evidence="3 6" id="KW-0812">Transmembrane</keyword>
<dbReference type="Proteomes" id="UP000240410">
    <property type="component" value="Unassembled WGS sequence"/>
</dbReference>
<evidence type="ECO:0000313" key="8">
    <source>
        <dbReference type="Proteomes" id="UP000240410"/>
    </source>
</evidence>
<dbReference type="InterPro" id="IPR005496">
    <property type="entry name" value="Integral_membrane_TerC"/>
</dbReference>
<evidence type="ECO:0000313" key="7">
    <source>
        <dbReference type="EMBL" id="PSV93822.1"/>
    </source>
</evidence>
<accession>A0A0D8N1R2</accession>
<keyword evidence="5 6" id="KW-0472">Membrane</keyword>
<dbReference type="EMBL" id="PYOJ01000001">
    <property type="protein sequence ID" value="PSV93822.1"/>
    <property type="molecule type" value="Genomic_DNA"/>
</dbReference>
<proteinExistence type="inferred from homology"/>
<feature type="transmembrane region" description="Helical" evidence="6">
    <location>
        <begin position="74"/>
        <end position="97"/>
    </location>
</feature>
<evidence type="ECO:0000256" key="6">
    <source>
        <dbReference type="SAM" id="Phobius"/>
    </source>
</evidence>
<dbReference type="PANTHER" id="PTHR30238:SF0">
    <property type="entry name" value="THYLAKOID MEMBRANE PROTEIN TERC, CHLOROPLASTIC"/>
    <property type="match status" value="1"/>
</dbReference>
<evidence type="ECO:0000256" key="5">
    <source>
        <dbReference type="ARBA" id="ARBA00023136"/>
    </source>
</evidence>
<feature type="transmembrane region" description="Helical" evidence="6">
    <location>
        <begin position="34"/>
        <end position="54"/>
    </location>
</feature>
<feature type="transmembrane region" description="Helical" evidence="6">
    <location>
        <begin position="283"/>
        <end position="307"/>
    </location>
</feature>
<dbReference type="NCBIfam" id="TIGR03718">
    <property type="entry name" value="R_switched_Alx"/>
    <property type="match status" value="1"/>
</dbReference>
<evidence type="ECO:0000256" key="1">
    <source>
        <dbReference type="ARBA" id="ARBA00004141"/>
    </source>
</evidence>
<name>A0A0D8N1R2_PHOLE</name>
<feature type="transmembrane region" description="Helical" evidence="6">
    <location>
        <begin position="109"/>
        <end position="131"/>
    </location>
</feature>
<dbReference type="GO" id="GO:0016020">
    <property type="term" value="C:membrane"/>
    <property type="evidence" value="ECO:0007669"/>
    <property type="project" value="UniProtKB-SubCell"/>
</dbReference>
<dbReference type="Pfam" id="PF03741">
    <property type="entry name" value="TerC"/>
    <property type="match status" value="1"/>
</dbReference>
<comment type="caution">
    <text evidence="7">The sequence shown here is derived from an EMBL/GenBank/DDBJ whole genome shotgun (WGS) entry which is preliminary data.</text>
</comment>
<feature type="transmembrane region" description="Helical" evidence="6">
    <location>
        <begin position="231"/>
        <end position="251"/>
    </location>
</feature>
<feature type="transmembrane region" description="Helical" evidence="6">
    <location>
        <begin position="196"/>
        <end position="225"/>
    </location>
</feature>
<comment type="similarity">
    <text evidence="2">Belongs to the TerC family.</text>
</comment>
<reference evidence="7 8" key="1">
    <citation type="submission" date="2018-03" db="EMBL/GenBank/DDBJ databases">
        <title>Whole genome sequencing of Histamine producing bacteria.</title>
        <authorList>
            <person name="Butler K."/>
        </authorList>
    </citation>
    <scope>NUCLEOTIDE SEQUENCE [LARGE SCALE GENOMIC DNA]</scope>
    <source>
        <strain evidence="7 8">ATCC 33979</strain>
    </source>
</reference>
<comment type="subcellular location">
    <subcellularLocation>
        <location evidence="1">Membrane</location>
        <topology evidence="1">Multi-pass membrane protein</topology>
    </subcellularLocation>
</comment>
<feature type="transmembrane region" description="Helical" evidence="6">
    <location>
        <begin position="6"/>
        <end position="22"/>
    </location>
</feature>
<evidence type="ECO:0000256" key="3">
    <source>
        <dbReference type="ARBA" id="ARBA00022692"/>
    </source>
</evidence>
<evidence type="ECO:0000256" key="4">
    <source>
        <dbReference type="ARBA" id="ARBA00022989"/>
    </source>
</evidence>
<feature type="transmembrane region" description="Helical" evidence="6">
    <location>
        <begin position="137"/>
        <end position="154"/>
    </location>
</feature>
<evidence type="ECO:0000256" key="2">
    <source>
        <dbReference type="ARBA" id="ARBA00007511"/>
    </source>
</evidence>
<dbReference type="InterPro" id="IPR022369">
    <property type="entry name" value="Integral_membrane_TerC_rswitch"/>
</dbReference>
<dbReference type="AlphaFoldDB" id="A0A0D8N1R2"/>
<feature type="transmembrane region" description="Helical" evidence="6">
    <location>
        <begin position="258"/>
        <end position="277"/>
    </location>
</feature>
<dbReference type="GeneID" id="99742317"/>
<dbReference type="RefSeq" id="WP_023932409.1">
    <property type="nucleotide sequence ID" value="NZ_JAUZMO010000001.1"/>
</dbReference>
<sequence length="321" mass="36172">MSLFSYEGFAVLTVLMFALDLYQTRGGKVSIKKAAIWSVFWVFLAFLFAVFIYFNWQLMAPDSTYSNTKAATAFVTGYLLEKSLSVDNLFVFALIFGQFMVPERLRPRVLMLGVVGALLLRGGMIAVGAQLLEDFHWVMYIFAAFLLYTGFKLWKEDEEEQEDFSDALPVRIVKRFFKVTDDYHDHKMFVKGDKGWLATPLLVVVAVIALTDVMFALDSIPAIFAVTREPFLVFTANVFALLGLRSLYFVLEGMLTRFCYLRVALAFILSFIGLKMLLVGTAWAIPTAVSLCVIVLTISIAIGASLWKTRNDDEPSADHQN</sequence>
<organism evidence="7 8">
    <name type="scientific">Photobacterium leiognathi</name>
    <dbReference type="NCBI Taxonomy" id="553611"/>
    <lineage>
        <taxon>Bacteria</taxon>
        <taxon>Pseudomonadati</taxon>
        <taxon>Pseudomonadota</taxon>
        <taxon>Gammaproteobacteria</taxon>
        <taxon>Vibrionales</taxon>
        <taxon>Vibrionaceae</taxon>
        <taxon>Photobacterium</taxon>
    </lineage>
</organism>
<keyword evidence="4 6" id="KW-1133">Transmembrane helix</keyword>
<protein>
    <submittedName>
        <fullName evidence="7">TerC family protein</fullName>
    </submittedName>
</protein>